<evidence type="ECO:0000313" key="1">
    <source>
        <dbReference type="EMBL" id="ETL83401.1"/>
    </source>
</evidence>
<protein>
    <submittedName>
        <fullName evidence="1">Uncharacterized protein</fullName>
    </submittedName>
</protein>
<accession>W2KDS7</accession>
<reference evidence="1" key="1">
    <citation type="submission" date="2013-11" db="EMBL/GenBank/DDBJ databases">
        <title>The Genome Sequence of Phytophthora parasitica CHvinca01.</title>
        <authorList>
            <consortium name="The Broad Institute Genomics Platform"/>
            <person name="Russ C."/>
            <person name="Tyler B."/>
            <person name="Panabieres F."/>
            <person name="Shan W."/>
            <person name="Tripathy S."/>
            <person name="Grunwald N."/>
            <person name="Machado M."/>
            <person name="Johnson C.S."/>
            <person name="Arredondo F."/>
            <person name="Hong C."/>
            <person name="Coffey M."/>
            <person name="Young S.K."/>
            <person name="Zeng Q."/>
            <person name="Gargeya S."/>
            <person name="Fitzgerald M."/>
            <person name="Abouelleil A."/>
            <person name="Alvarado L."/>
            <person name="Chapman S.B."/>
            <person name="Gainer-Dewar J."/>
            <person name="Goldberg J."/>
            <person name="Griggs A."/>
            <person name="Gujja S."/>
            <person name="Hansen M."/>
            <person name="Howarth C."/>
            <person name="Imamovic A."/>
            <person name="Ireland A."/>
            <person name="Larimer J."/>
            <person name="McCowan C."/>
            <person name="Murphy C."/>
            <person name="Pearson M."/>
            <person name="Poon T.W."/>
            <person name="Priest M."/>
            <person name="Roberts A."/>
            <person name="Saif S."/>
            <person name="Shea T."/>
            <person name="Sykes S."/>
            <person name="Wortman J."/>
            <person name="Nusbaum C."/>
            <person name="Birren B."/>
        </authorList>
    </citation>
    <scope>NUCLEOTIDE SEQUENCE [LARGE SCALE GENOMIC DNA]</scope>
    <source>
        <strain evidence="1">CHvinca01</strain>
    </source>
</reference>
<name>W2KDS7_PHYNI</name>
<gene>
    <name evidence="1" type="ORF">L917_16650</name>
</gene>
<dbReference type="AlphaFoldDB" id="W2KDS7"/>
<organism evidence="1">
    <name type="scientific">Phytophthora nicotianae</name>
    <name type="common">Potato buckeye rot agent</name>
    <name type="synonym">Phytophthora parasitica</name>
    <dbReference type="NCBI Taxonomy" id="4792"/>
    <lineage>
        <taxon>Eukaryota</taxon>
        <taxon>Sar</taxon>
        <taxon>Stramenopiles</taxon>
        <taxon>Oomycota</taxon>
        <taxon>Peronosporomycetes</taxon>
        <taxon>Peronosporales</taxon>
        <taxon>Peronosporaceae</taxon>
        <taxon>Phytophthora</taxon>
    </lineage>
</organism>
<proteinExistence type="predicted"/>
<dbReference type="EMBL" id="KI682045">
    <property type="protein sequence ID" value="ETL83401.1"/>
    <property type="molecule type" value="Genomic_DNA"/>
</dbReference>
<sequence length="36" mass="4442">MATFALLQQWRRSEEDMIERQAEEQDLRKTIYVRIS</sequence>
<dbReference type="Proteomes" id="UP000054423">
    <property type="component" value="Unassembled WGS sequence"/>
</dbReference>